<evidence type="ECO:0000259" key="1">
    <source>
        <dbReference type="Pfam" id="PF13649"/>
    </source>
</evidence>
<protein>
    <submittedName>
        <fullName evidence="2">Polyamine aminopropyltransferase (Putrescine aminopropyltransferase) (PAPT) (Spermidine synthase) (SPDS) (SPDSY)</fullName>
    </submittedName>
</protein>
<dbReference type="Gene3D" id="3.40.50.150">
    <property type="entry name" value="Vaccinia Virus protein VP39"/>
    <property type="match status" value="1"/>
</dbReference>
<evidence type="ECO:0000313" key="3">
    <source>
        <dbReference type="Proteomes" id="UP001642464"/>
    </source>
</evidence>
<dbReference type="SUPFAM" id="SSF53335">
    <property type="entry name" value="S-adenosyl-L-methionine-dependent methyltransferases"/>
    <property type="match status" value="1"/>
</dbReference>
<dbReference type="InterPro" id="IPR041698">
    <property type="entry name" value="Methyltransf_25"/>
</dbReference>
<evidence type="ECO:0000313" key="2">
    <source>
        <dbReference type="EMBL" id="CAK9034785.1"/>
    </source>
</evidence>
<name>A0ABP0L6P7_9DINO</name>
<dbReference type="InterPro" id="IPR029063">
    <property type="entry name" value="SAM-dependent_MTases_sf"/>
</dbReference>
<dbReference type="EMBL" id="CAXAMM010014836">
    <property type="protein sequence ID" value="CAK9034785.1"/>
    <property type="molecule type" value="Genomic_DNA"/>
</dbReference>
<proteinExistence type="predicted"/>
<dbReference type="Proteomes" id="UP001642464">
    <property type="component" value="Unassembled WGS sequence"/>
</dbReference>
<feature type="domain" description="Methyltransferase" evidence="1">
    <location>
        <begin position="126"/>
        <end position="220"/>
    </location>
</feature>
<comment type="caution">
    <text evidence="2">The sequence shown here is derived from an EMBL/GenBank/DDBJ whole genome shotgun (WGS) entry which is preliminary data.</text>
</comment>
<organism evidence="2 3">
    <name type="scientific">Durusdinium trenchii</name>
    <dbReference type="NCBI Taxonomy" id="1381693"/>
    <lineage>
        <taxon>Eukaryota</taxon>
        <taxon>Sar</taxon>
        <taxon>Alveolata</taxon>
        <taxon>Dinophyceae</taxon>
        <taxon>Suessiales</taxon>
        <taxon>Symbiodiniaceae</taxon>
        <taxon>Durusdinium</taxon>
    </lineage>
</organism>
<keyword evidence="3" id="KW-1185">Reference proteome</keyword>
<dbReference type="Pfam" id="PF13649">
    <property type="entry name" value="Methyltransf_25"/>
    <property type="match status" value="1"/>
</dbReference>
<sequence length="269" mass="29283">MHNTSVRIWSSRAWPGAMVAAAQGGLLTKLSSCQGVGADRTISVLVSSDNVRQLMDSTRPGFIQSRVRCAGPAPTMQFHGRCDDATIRRALQCERPDFSKGLSDLLPYAKPMMGPLVFDCHKAQDVLVLGLGGGTMPSFLETKCPGSHVLAVDNNENVLKVARNYFGFQGEAMIDDIHSALSKLSRLDKSFDAIVTDVGHNIRLNQEDLHNVVHLLKPNGVLMENLSTPSFAEEQVALFKDFLGDVSEEVSGQNHILLGRSSPSRLVKL</sequence>
<gene>
    <name evidence="2" type="ORF">SCF082_LOCUS21002</name>
</gene>
<reference evidence="2 3" key="1">
    <citation type="submission" date="2024-02" db="EMBL/GenBank/DDBJ databases">
        <authorList>
            <person name="Chen Y."/>
            <person name="Shah S."/>
            <person name="Dougan E. K."/>
            <person name="Thang M."/>
            <person name="Chan C."/>
        </authorList>
    </citation>
    <scope>NUCLEOTIDE SEQUENCE [LARGE SCALE GENOMIC DNA]</scope>
</reference>
<dbReference type="CDD" id="cd02440">
    <property type="entry name" value="AdoMet_MTases"/>
    <property type="match status" value="1"/>
</dbReference>
<accession>A0ABP0L6P7</accession>